<name>A0ABC9XE40_GRUJA</name>
<feature type="region of interest" description="Disordered" evidence="4">
    <location>
        <begin position="1"/>
        <end position="22"/>
    </location>
</feature>
<evidence type="ECO:0000256" key="4">
    <source>
        <dbReference type="SAM" id="MobiDB-lite"/>
    </source>
</evidence>
<accession>A0ABC9XE40</accession>
<dbReference type="AlphaFoldDB" id="A0ABC9XE40"/>
<evidence type="ECO:0000256" key="1">
    <source>
        <dbReference type="ARBA" id="ARBA00022598"/>
    </source>
</evidence>
<keyword evidence="7" id="KW-1185">Reference proteome</keyword>
<keyword evidence="1 6" id="KW-0436">Ligase</keyword>
<keyword evidence="2" id="KW-0276">Fatty acid metabolism</keyword>
<keyword evidence="2" id="KW-0443">Lipid metabolism</keyword>
<dbReference type="SUPFAM" id="SSF56801">
    <property type="entry name" value="Acetyl-CoA synthetase-like"/>
    <property type="match status" value="1"/>
</dbReference>
<dbReference type="Proteomes" id="UP001623348">
    <property type="component" value="Unassembled WGS sequence"/>
</dbReference>
<protein>
    <recommendedName>
        <fullName evidence="3">long-chain-fatty-acid--CoA ligase</fullName>
        <ecNumber evidence="3">6.2.1.3</ecNumber>
    </recommendedName>
</protein>
<evidence type="ECO:0000256" key="3">
    <source>
        <dbReference type="ARBA" id="ARBA00026121"/>
    </source>
</evidence>
<comment type="caution">
    <text evidence="6">The sequence shown here is derived from an EMBL/GenBank/DDBJ whole genome shotgun (WGS) entry which is preliminary data.</text>
</comment>
<dbReference type="InterPro" id="IPR000873">
    <property type="entry name" value="AMP-dep_synth/lig_dom"/>
</dbReference>
<dbReference type="EMBL" id="BAAFJT010000014">
    <property type="protein sequence ID" value="GAB0195841.1"/>
    <property type="molecule type" value="Genomic_DNA"/>
</dbReference>
<dbReference type="Gene3D" id="3.40.50.12780">
    <property type="entry name" value="N-terminal domain of ligase-like"/>
    <property type="match status" value="2"/>
</dbReference>
<gene>
    <name evidence="6" type="ORF">GRJ2_002049400</name>
</gene>
<dbReference type="InterPro" id="IPR042099">
    <property type="entry name" value="ANL_N_sf"/>
</dbReference>
<dbReference type="EC" id="6.2.1.3" evidence="3"/>
<proteinExistence type="predicted"/>
<evidence type="ECO:0000256" key="2">
    <source>
        <dbReference type="ARBA" id="ARBA00022832"/>
    </source>
</evidence>
<evidence type="ECO:0000259" key="5">
    <source>
        <dbReference type="Pfam" id="PF00501"/>
    </source>
</evidence>
<evidence type="ECO:0000313" key="6">
    <source>
        <dbReference type="EMBL" id="GAB0195841.1"/>
    </source>
</evidence>
<dbReference type="GO" id="GO:0004467">
    <property type="term" value="F:long-chain fatty acid-CoA ligase activity"/>
    <property type="evidence" value="ECO:0007669"/>
    <property type="project" value="UniProtKB-EC"/>
</dbReference>
<dbReference type="PANTHER" id="PTHR43272">
    <property type="entry name" value="LONG-CHAIN-FATTY-ACID--COA LIGASE"/>
    <property type="match status" value="1"/>
</dbReference>
<organism evidence="6 7">
    <name type="scientific">Grus japonensis</name>
    <name type="common">Japanese crane</name>
    <name type="synonym">Red-crowned crane</name>
    <dbReference type="NCBI Taxonomy" id="30415"/>
    <lineage>
        <taxon>Eukaryota</taxon>
        <taxon>Metazoa</taxon>
        <taxon>Chordata</taxon>
        <taxon>Craniata</taxon>
        <taxon>Vertebrata</taxon>
        <taxon>Euteleostomi</taxon>
        <taxon>Archelosauria</taxon>
        <taxon>Archosauria</taxon>
        <taxon>Dinosauria</taxon>
        <taxon>Saurischia</taxon>
        <taxon>Theropoda</taxon>
        <taxon>Coelurosauria</taxon>
        <taxon>Aves</taxon>
        <taxon>Neognathae</taxon>
        <taxon>Neoaves</taxon>
        <taxon>Gruiformes</taxon>
        <taxon>Gruidae</taxon>
        <taxon>Grus</taxon>
    </lineage>
</organism>
<feature type="domain" description="AMP-dependent synthetase/ligase" evidence="5">
    <location>
        <begin position="222"/>
        <end position="343"/>
    </location>
</feature>
<dbReference type="PANTHER" id="PTHR43272:SF54">
    <property type="entry name" value="LONG-CHAIN-FATTY-ACID--COA LIGASE 6"/>
    <property type="match status" value="1"/>
</dbReference>
<reference evidence="6 7" key="1">
    <citation type="submission" date="2024-06" db="EMBL/GenBank/DDBJ databases">
        <title>The draft genome of Grus japonensis, version 3.</title>
        <authorList>
            <person name="Nabeshima K."/>
            <person name="Suzuki S."/>
            <person name="Onuma M."/>
        </authorList>
    </citation>
    <scope>NUCLEOTIDE SEQUENCE [LARGE SCALE GENOMIC DNA]</scope>
    <source>
        <strain evidence="6 7">451A</strain>
    </source>
</reference>
<dbReference type="Pfam" id="PF00501">
    <property type="entry name" value="AMP-binding"/>
    <property type="match status" value="1"/>
</dbReference>
<evidence type="ECO:0000313" key="7">
    <source>
        <dbReference type="Proteomes" id="UP001623348"/>
    </source>
</evidence>
<sequence length="724" mass="81941">MKICGAMLPGQHPTGSNGPDSQDLHGWKQCQLQFGPLRKRLQQGYIAVDITEGNMKLKFDQLMWLRLKDSSTCSRVMICCTTAASEFAVSLVEKMQAQEILRSLRLPEFDDLSQFFRNLPATALVGIGAFAAVVAYWFASRPRAVKPPCDLRMQSEEVEGLAGARRSVIGDSPQLLTHYYDDARTMYEVFRRGFSISGENMVMRRPGSRENGPCLGFRKPKQPYQWLSYKEVAERAEALGSGLLQQGCKPSTKQFIGVFAQNRPEWIISELACYTYSMVVVPLYDTLGPGAIRYIVNTADISTVICDKPEKARILLDHVERRETPGLSSIILMDPFEKELTERGRCCGVRIQTMQEVEHPRFGLRSFGQAEGAAGHQAAPQEGSCLCCSACRAQSLHVRLSKRDIIFHLLEKTCTAHQDRISKCLHRLKGETEVAELRSQDRLFPLYQEIGSTPTVSFLSVSHALHLQKVIFPRQDDVLISFLPLAHMFERVIQRNHIYRFKDTRSFVRFMKGMAKQNAQLDAPLRPQVTGHQICVKGPNVFKGYLKDEEKTTEALDQEGWLHTGDIGKWLPNGTLKIIDRKKHIFKLAQGEYIAPEKIENIYIRSDPVAQIYVHGDSLQAFLVGIVVPDPEVMPGWAKKRGFDGTYAELCKNKELQQAIMEDMVRLGKESGLHSFEQVKAIYIHSDMFSVQNGLLTPTLKAKRPELRDYFKKQIEELYSSISI</sequence>